<comment type="caution">
    <text evidence="7">The sequence shown here is derived from an EMBL/GenBank/DDBJ whole genome shotgun (WGS) entry which is preliminary data.</text>
</comment>
<dbReference type="GO" id="GO:0032993">
    <property type="term" value="C:protein-DNA complex"/>
    <property type="evidence" value="ECO:0007669"/>
    <property type="project" value="TreeGrafter"/>
</dbReference>
<dbReference type="AlphaFoldDB" id="A0A8J3YRA6"/>
<feature type="domain" description="OmpR/PhoB-type" evidence="6">
    <location>
        <begin position="45"/>
        <end position="141"/>
    </location>
</feature>
<organism evidence="7 8">
    <name type="scientific">Virgisporangium aliadipatigenens</name>
    <dbReference type="NCBI Taxonomy" id="741659"/>
    <lineage>
        <taxon>Bacteria</taxon>
        <taxon>Bacillati</taxon>
        <taxon>Actinomycetota</taxon>
        <taxon>Actinomycetes</taxon>
        <taxon>Micromonosporales</taxon>
        <taxon>Micromonosporaceae</taxon>
        <taxon>Virgisporangium</taxon>
    </lineage>
</organism>
<dbReference type="GO" id="GO:0000976">
    <property type="term" value="F:transcription cis-regulatory region binding"/>
    <property type="evidence" value="ECO:0007669"/>
    <property type="project" value="TreeGrafter"/>
</dbReference>
<keyword evidence="3 5" id="KW-0238">DNA-binding</keyword>
<protein>
    <recommendedName>
        <fullName evidence="6">OmpR/PhoB-type domain-containing protein</fullName>
    </recommendedName>
</protein>
<evidence type="ECO:0000256" key="4">
    <source>
        <dbReference type="ARBA" id="ARBA00023163"/>
    </source>
</evidence>
<dbReference type="CDD" id="cd00383">
    <property type="entry name" value="trans_reg_C"/>
    <property type="match status" value="1"/>
</dbReference>
<dbReference type="Proteomes" id="UP000619260">
    <property type="component" value="Unassembled WGS sequence"/>
</dbReference>
<evidence type="ECO:0000313" key="8">
    <source>
        <dbReference type="Proteomes" id="UP000619260"/>
    </source>
</evidence>
<dbReference type="Gene3D" id="1.10.10.10">
    <property type="entry name" value="Winged helix-like DNA-binding domain superfamily/Winged helix DNA-binding domain"/>
    <property type="match status" value="1"/>
</dbReference>
<dbReference type="SUPFAM" id="SSF46894">
    <property type="entry name" value="C-terminal effector domain of the bipartite response regulators"/>
    <property type="match status" value="1"/>
</dbReference>
<feature type="DNA-binding region" description="OmpR/PhoB-type" evidence="5">
    <location>
        <begin position="45"/>
        <end position="141"/>
    </location>
</feature>
<evidence type="ECO:0000256" key="5">
    <source>
        <dbReference type="PROSITE-ProRule" id="PRU01091"/>
    </source>
</evidence>
<dbReference type="SMART" id="SM00862">
    <property type="entry name" value="Trans_reg_C"/>
    <property type="match status" value="1"/>
</dbReference>
<keyword evidence="1" id="KW-0597">Phosphoprotein</keyword>
<dbReference type="RefSeq" id="WP_275415626.1">
    <property type="nucleotide sequence ID" value="NZ_BOPF01000024.1"/>
</dbReference>
<evidence type="ECO:0000256" key="3">
    <source>
        <dbReference type="ARBA" id="ARBA00023125"/>
    </source>
</evidence>
<proteinExistence type="predicted"/>
<dbReference type="PROSITE" id="PS51755">
    <property type="entry name" value="OMPR_PHOB"/>
    <property type="match status" value="1"/>
</dbReference>
<dbReference type="InterPro" id="IPR016032">
    <property type="entry name" value="Sig_transdc_resp-reg_C-effctor"/>
</dbReference>
<evidence type="ECO:0000256" key="2">
    <source>
        <dbReference type="ARBA" id="ARBA00023015"/>
    </source>
</evidence>
<dbReference type="Pfam" id="PF00486">
    <property type="entry name" value="Trans_reg_C"/>
    <property type="match status" value="1"/>
</dbReference>
<evidence type="ECO:0000259" key="6">
    <source>
        <dbReference type="PROSITE" id="PS51755"/>
    </source>
</evidence>
<gene>
    <name evidence="7" type="ORF">Val02_59430</name>
</gene>
<evidence type="ECO:0000256" key="1">
    <source>
        <dbReference type="ARBA" id="ARBA00022553"/>
    </source>
</evidence>
<keyword evidence="8" id="KW-1185">Reference proteome</keyword>
<dbReference type="InterPro" id="IPR036388">
    <property type="entry name" value="WH-like_DNA-bd_sf"/>
</dbReference>
<dbReference type="InterPro" id="IPR039420">
    <property type="entry name" value="WalR-like"/>
</dbReference>
<dbReference type="GO" id="GO:0005829">
    <property type="term" value="C:cytosol"/>
    <property type="evidence" value="ECO:0007669"/>
    <property type="project" value="TreeGrafter"/>
</dbReference>
<dbReference type="EMBL" id="BOPF01000024">
    <property type="protein sequence ID" value="GIJ49057.1"/>
    <property type="molecule type" value="Genomic_DNA"/>
</dbReference>
<evidence type="ECO:0000313" key="7">
    <source>
        <dbReference type="EMBL" id="GIJ49057.1"/>
    </source>
</evidence>
<name>A0A8J3YRA6_9ACTN</name>
<dbReference type="InterPro" id="IPR001867">
    <property type="entry name" value="OmpR/PhoB-type_DNA-bd"/>
</dbReference>
<reference evidence="7" key="1">
    <citation type="submission" date="2021-01" db="EMBL/GenBank/DDBJ databases">
        <title>Whole genome shotgun sequence of Virgisporangium aliadipatigenens NBRC 105644.</title>
        <authorList>
            <person name="Komaki H."/>
            <person name="Tamura T."/>
        </authorList>
    </citation>
    <scope>NUCLEOTIDE SEQUENCE</scope>
    <source>
        <strain evidence="7">NBRC 105644</strain>
    </source>
</reference>
<dbReference type="PANTHER" id="PTHR48111:SF4">
    <property type="entry name" value="DNA-BINDING DUAL TRANSCRIPTIONAL REGULATOR OMPR"/>
    <property type="match status" value="1"/>
</dbReference>
<sequence length="149" mass="16827">MAPTTQPVRITIELTVPTGEAAAVLQQLRPLAVRYASPPAEEPREAAKETGDAVHVFPDTRTVTYRDNEITLTRREFDLLLHLAEHPRRVFGRGQLLRSVWGTDEVGQRTVDVHVRRLRQKLGTPNPLLATIRGVGYRLHDRAELVIVR</sequence>
<keyword evidence="2" id="KW-0805">Transcription regulation</keyword>
<dbReference type="PANTHER" id="PTHR48111">
    <property type="entry name" value="REGULATOR OF RPOS"/>
    <property type="match status" value="1"/>
</dbReference>
<keyword evidence="4" id="KW-0804">Transcription</keyword>
<dbReference type="GO" id="GO:0000156">
    <property type="term" value="F:phosphorelay response regulator activity"/>
    <property type="evidence" value="ECO:0007669"/>
    <property type="project" value="TreeGrafter"/>
</dbReference>
<dbReference type="GO" id="GO:0006355">
    <property type="term" value="P:regulation of DNA-templated transcription"/>
    <property type="evidence" value="ECO:0007669"/>
    <property type="project" value="InterPro"/>
</dbReference>
<accession>A0A8J3YRA6</accession>